<accession>A0A1N6YF88</accession>
<dbReference type="STRING" id="1198245.SAMN05444858_106285"/>
<feature type="region of interest" description="Disordered" evidence="1">
    <location>
        <begin position="308"/>
        <end position="347"/>
    </location>
</feature>
<keyword evidence="4" id="KW-1185">Reference proteome</keyword>
<dbReference type="AlphaFoldDB" id="A0A1N6YF88"/>
<evidence type="ECO:0000313" key="4">
    <source>
        <dbReference type="Proteomes" id="UP000186004"/>
    </source>
</evidence>
<feature type="compositionally biased region" description="Basic and acidic residues" evidence="1">
    <location>
        <begin position="214"/>
        <end position="227"/>
    </location>
</feature>
<feature type="transmembrane region" description="Helical" evidence="2">
    <location>
        <begin position="494"/>
        <end position="515"/>
    </location>
</feature>
<feature type="transmembrane region" description="Helical" evidence="2">
    <location>
        <begin position="461"/>
        <end position="482"/>
    </location>
</feature>
<feature type="compositionally biased region" description="Basic and acidic residues" evidence="1">
    <location>
        <begin position="159"/>
        <end position="173"/>
    </location>
</feature>
<protein>
    <submittedName>
        <fullName evidence="3">Uncharacterized protein</fullName>
    </submittedName>
</protein>
<keyword evidence="2" id="KW-0812">Transmembrane</keyword>
<keyword evidence="2" id="KW-0472">Membrane</keyword>
<feature type="region of interest" description="Disordered" evidence="1">
    <location>
        <begin position="145"/>
        <end position="286"/>
    </location>
</feature>
<feature type="compositionally biased region" description="Low complexity" evidence="1">
    <location>
        <begin position="310"/>
        <end position="319"/>
    </location>
</feature>
<feature type="compositionally biased region" description="Low complexity" evidence="1">
    <location>
        <begin position="274"/>
        <end position="283"/>
    </location>
</feature>
<dbReference type="Proteomes" id="UP000186004">
    <property type="component" value="Unassembled WGS sequence"/>
</dbReference>
<sequence>MLWRVSKSLAGLRRAQTTTGGVGASSGYDTGIRTNVGRAVATDGERYVPASARRQIVGPGWADGARTGSHTVPDVDGRRSFPDDQELRWYADERDRGYEPEWPGPDERHRDEEVRVPEQRGAAEEPRYGDGAAYREPARFGADAEPARFGATDPGFGVTEREPRRRGAVEPERFSAAGEPVRLPVGSRGDDDPARFGAATRADDQSARFPVNSRLHDEPGRAVRSEDEVVPFGTMGASGDERVDSVGRRADRAARADTDTDVSGELPGRRAAREAAGVEVSGELPGRRAAREAAGVEVSGELPGRRAAREAAGVEVSGELPGRRAAREAAGVEVSGELPGRRAAREAAGVEVSGELIGRRAARESVGSDVAREGVTAGPAEAADPVQPSPMGGYPIVDPNRAESPSSTRTAAAEPPHPLDVPTGVMPPVAPRTDSPTYPSGGLPDAARPTGDGVYRTRRPVLAIFFALLVVVFEAPALRLLANGVTGDPVSAGNVVAGTFLVAGLPIFAIGLYGLRTGGLSLAEGSRGWLRPPTAYLTVALVLFVAAALAAG</sequence>
<dbReference type="EMBL" id="FTNF01000006">
    <property type="protein sequence ID" value="SIR13295.1"/>
    <property type="molecule type" value="Genomic_DNA"/>
</dbReference>
<proteinExistence type="predicted"/>
<feature type="compositionally biased region" description="Basic and acidic residues" evidence="1">
    <location>
        <begin position="73"/>
        <end position="127"/>
    </location>
</feature>
<name>A0A1N6YF88_9ACTN</name>
<feature type="region of interest" description="Disordered" evidence="1">
    <location>
        <begin position="59"/>
        <end position="127"/>
    </location>
</feature>
<evidence type="ECO:0000313" key="3">
    <source>
        <dbReference type="EMBL" id="SIR13295.1"/>
    </source>
</evidence>
<gene>
    <name evidence="3" type="ORF">SAMN05444858_106285</name>
</gene>
<reference evidence="3 4" key="1">
    <citation type="submission" date="2017-01" db="EMBL/GenBank/DDBJ databases">
        <authorList>
            <person name="Mah S.A."/>
            <person name="Swanson W.J."/>
            <person name="Moy G.W."/>
            <person name="Vacquier V.D."/>
        </authorList>
    </citation>
    <scope>NUCLEOTIDE SEQUENCE [LARGE SCALE GENOMIC DNA]</scope>
    <source>
        <strain evidence="3 4">DSM 45758</strain>
    </source>
</reference>
<organism evidence="3 4">
    <name type="scientific">Micromonospora avicenniae</name>
    <dbReference type="NCBI Taxonomy" id="1198245"/>
    <lineage>
        <taxon>Bacteria</taxon>
        <taxon>Bacillati</taxon>
        <taxon>Actinomycetota</taxon>
        <taxon>Actinomycetes</taxon>
        <taxon>Micromonosporales</taxon>
        <taxon>Micromonosporaceae</taxon>
        <taxon>Micromonospora</taxon>
    </lineage>
</organism>
<feature type="compositionally biased region" description="Basic and acidic residues" evidence="1">
    <location>
        <begin position="239"/>
        <end position="258"/>
    </location>
</feature>
<feature type="compositionally biased region" description="Low complexity" evidence="1">
    <location>
        <begin position="328"/>
        <end position="337"/>
    </location>
</feature>
<feature type="region of interest" description="Disordered" evidence="1">
    <location>
        <begin position="432"/>
        <end position="451"/>
    </location>
</feature>
<feature type="region of interest" description="Disordered" evidence="1">
    <location>
        <begin position="362"/>
        <end position="426"/>
    </location>
</feature>
<evidence type="ECO:0000256" key="2">
    <source>
        <dbReference type="SAM" id="Phobius"/>
    </source>
</evidence>
<keyword evidence="2" id="KW-1133">Transmembrane helix</keyword>
<feature type="transmembrane region" description="Helical" evidence="2">
    <location>
        <begin position="535"/>
        <end position="551"/>
    </location>
</feature>
<evidence type="ECO:0000256" key="1">
    <source>
        <dbReference type="SAM" id="MobiDB-lite"/>
    </source>
</evidence>